<dbReference type="AlphaFoldDB" id="A0AAV4IF70"/>
<sequence>MGFLNGKPKGKLNDTLGWLEAKPSFETDKLIQFVIAEANGDRATKLLEHKQLLGEIGERRLNVEAQRAETKKNSLVKQIKLFFKTKDVGRLSADIEFKNQILNFLCSPDTVVGTLIIYKTDEGEKYARIQQIKKDLKLKLSFWELHETESCSIDKVVASSSFYVDVVLGQVVFL</sequence>
<gene>
    <name evidence="1" type="ORF">ElyMa_004723700</name>
</gene>
<evidence type="ECO:0000313" key="1">
    <source>
        <dbReference type="EMBL" id="GFS07151.1"/>
    </source>
</evidence>
<evidence type="ECO:0008006" key="3">
    <source>
        <dbReference type="Google" id="ProtNLM"/>
    </source>
</evidence>
<organism evidence="1 2">
    <name type="scientific">Elysia marginata</name>
    <dbReference type="NCBI Taxonomy" id="1093978"/>
    <lineage>
        <taxon>Eukaryota</taxon>
        <taxon>Metazoa</taxon>
        <taxon>Spiralia</taxon>
        <taxon>Lophotrochozoa</taxon>
        <taxon>Mollusca</taxon>
        <taxon>Gastropoda</taxon>
        <taxon>Heterobranchia</taxon>
        <taxon>Euthyneura</taxon>
        <taxon>Panpulmonata</taxon>
        <taxon>Sacoglossa</taxon>
        <taxon>Placobranchoidea</taxon>
        <taxon>Plakobranchidae</taxon>
        <taxon>Elysia</taxon>
    </lineage>
</organism>
<accession>A0AAV4IF70</accession>
<dbReference type="Proteomes" id="UP000762676">
    <property type="component" value="Unassembled WGS sequence"/>
</dbReference>
<dbReference type="EMBL" id="BMAT01009485">
    <property type="protein sequence ID" value="GFS07151.1"/>
    <property type="molecule type" value="Genomic_DNA"/>
</dbReference>
<protein>
    <recommendedName>
        <fullName evidence="3">SMC hinge domain-containing protein</fullName>
    </recommendedName>
</protein>
<name>A0AAV4IF70_9GAST</name>
<proteinExistence type="predicted"/>
<keyword evidence="2" id="KW-1185">Reference proteome</keyword>
<comment type="caution">
    <text evidence="1">The sequence shown here is derived from an EMBL/GenBank/DDBJ whole genome shotgun (WGS) entry which is preliminary data.</text>
</comment>
<evidence type="ECO:0000313" key="2">
    <source>
        <dbReference type="Proteomes" id="UP000762676"/>
    </source>
</evidence>
<reference evidence="1 2" key="1">
    <citation type="journal article" date="2021" name="Elife">
        <title>Chloroplast acquisition without the gene transfer in kleptoplastic sea slugs, Plakobranchus ocellatus.</title>
        <authorList>
            <person name="Maeda T."/>
            <person name="Takahashi S."/>
            <person name="Yoshida T."/>
            <person name="Shimamura S."/>
            <person name="Takaki Y."/>
            <person name="Nagai Y."/>
            <person name="Toyoda A."/>
            <person name="Suzuki Y."/>
            <person name="Arimoto A."/>
            <person name="Ishii H."/>
            <person name="Satoh N."/>
            <person name="Nishiyama T."/>
            <person name="Hasebe M."/>
            <person name="Maruyama T."/>
            <person name="Minagawa J."/>
            <person name="Obokata J."/>
            <person name="Shigenobu S."/>
        </authorList>
    </citation>
    <scope>NUCLEOTIDE SEQUENCE [LARGE SCALE GENOMIC DNA]</scope>
</reference>